<keyword evidence="1" id="KW-0812">Transmembrane</keyword>
<feature type="signal peptide" evidence="2">
    <location>
        <begin position="1"/>
        <end position="17"/>
    </location>
</feature>
<dbReference type="OrthoDB" id="18530at2759"/>
<evidence type="ECO:0000313" key="4">
    <source>
        <dbReference type="Proteomes" id="UP000837801"/>
    </source>
</evidence>
<protein>
    <submittedName>
        <fullName evidence="3">Uncharacterized protein</fullName>
    </submittedName>
</protein>
<keyword evidence="1" id="KW-1133">Transmembrane helix</keyword>
<gene>
    <name evidence="3" type="ORF">CLIB1423_05S04434</name>
</gene>
<feature type="chain" id="PRO_5040264720" evidence="2">
    <location>
        <begin position="18"/>
        <end position="282"/>
    </location>
</feature>
<keyword evidence="4" id="KW-1185">Reference proteome</keyword>
<dbReference type="PROSITE" id="PS51257">
    <property type="entry name" value="PROKAR_LIPOPROTEIN"/>
    <property type="match status" value="1"/>
</dbReference>
<keyword evidence="2" id="KW-0732">Signal</keyword>
<sequence length="282" mass="31817">MKLFLTTSLLLSTLVSCQWYPQDQKSEIPIEFQGYETGQEIYLECIQRNIDNGEHKFDEKDRIIYAPFPKCKETGSALALKYGVSEDINCTIAFTDELYHLFQLYIHEDAPFSCRIPISGEKDYIRRGGAFIPLTFNFRGEIHDSHLDIDDSINLVAIGAPINDKEGTVVSAIAWSSGTNATRIVIGDYLTLNLGIRWLSGVSPYGGSSKEALKNAALPFADGFYKLPKSFMSFSTEQWYISMLFAGLTGAVVMYLFTYFTKTNRAKQHKWVDPEVGFTKND</sequence>
<comment type="caution">
    <text evidence="3">The sequence shown here is derived from an EMBL/GenBank/DDBJ whole genome shotgun (WGS) entry which is preliminary data.</text>
</comment>
<dbReference type="EMBL" id="CAKXYY010000005">
    <property type="protein sequence ID" value="CAH2352047.1"/>
    <property type="molecule type" value="Genomic_DNA"/>
</dbReference>
<dbReference type="AlphaFoldDB" id="A0A9P0QML5"/>
<keyword evidence="1" id="KW-0472">Membrane</keyword>
<evidence type="ECO:0000256" key="2">
    <source>
        <dbReference type="SAM" id="SignalP"/>
    </source>
</evidence>
<accession>A0A9P0QML5</accession>
<name>A0A9P0QML5_9ASCO</name>
<feature type="transmembrane region" description="Helical" evidence="1">
    <location>
        <begin position="239"/>
        <end position="260"/>
    </location>
</feature>
<dbReference type="PANTHER" id="PTHR40368:SF1">
    <property type="entry name" value="YALI0F14399P"/>
    <property type="match status" value="1"/>
</dbReference>
<proteinExistence type="predicted"/>
<reference evidence="3" key="1">
    <citation type="submission" date="2022-03" db="EMBL/GenBank/DDBJ databases">
        <authorList>
            <person name="Legras J.-L."/>
            <person name="Devillers H."/>
            <person name="Grondin C."/>
        </authorList>
    </citation>
    <scope>NUCLEOTIDE SEQUENCE</scope>
    <source>
        <strain evidence="3">CLIB 1423</strain>
    </source>
</reference>
<dbReference type="PANTHER" id="PTHR40368">
    <property type="entry name" value="YALI0F14399P"/>
    <property type="match status" value="1"/>
</dbReference>
<evidence type="ECO:0000256" key="1">
    <source>
        <dbReference type="SAM" id="Phobius"/>
    </source>
</evidence>
<dbReference type="Proteomes" id="UP000837801">
    <property type="component" value="Unassembled WGS sequence"/>
</dbReference>
<evidence type="ECO:0000313" key="3">
    <source>
        <dbReference type="EMBL" id="CAH2352047.1"/>
    </source>
</evidence>
<organism evidence="3 4">
    <name type="scientific">[Candida] railenensis</name>
    <dbReference type="NCBI Taxonomy" id="45579"/>
    <lineage>
        <taxon>Eukaryota</taxon>
        <taxon>Fungi</taxon>
        <taxon>Dikarya</taxon>
        <taxon>Ascomycota</taxon>
        <taxon>Saccharomycotina</taxon>
        <taxon>Pichiomycetes</taxon>
        <taxon>Debaryomycetaceae</taxon>
        <taxon>Kurtzmaniella</taxon>
    </lineage>
</organism>